<feature type="domain" description="PDZ" evidence="6">
    <location>
        <begin position="272"/>
        <end position="367"/>
    </location>
</feature>
<keyword evidence="4" id="KW-0720">Serine protease</keyword>
<keyword evidence="2 7" id="KW-0645">Protease</keyword>
<dbReference type="RefSeq" id="WP_307258721.1">
    <property type="nucleotide sequence ID" value="NZ_JAUSUC010000064.1"/>
</dbReference>
<name>A0AAJ1T0Z5_9BACI</name>
<accession>A0AAJ1T0Z5</accession>
<keyword evidence="5" id="KW-0472">Membrane</keyword>
<dbReference type="InterPro" id="IPR009003">
    <property type="entry name" value="Peptidase_S1_PA"/>
</dbReference>
<dbReference type="SUPFAM" id="SSF50494">
    <property type="entry name" value="Trypsin-like serine proteases"/>
    <property type="match status" value="1"/>
</dbReference>
<evidence type="ECO:0000313" key="7">
    <source>
        <dbReference type="EMBL" id="MDQ0216655.1"/>
    </source>
</evidence>
<dbReference type="PANTHER" id="PTHR43343:SF3">
    <property type="entry name" value="PROTEASE DO-LIKE 8, CHLOROPLASTIC"/>
    <property type="match status" value="1"/>
</dbReference>
<dbReference type="SUPFAM" id="SSF50156">
    <property type="entry name" value="PDZ domain-like"/>
    <property type="match status" value="1"/>
</dbReference>
<organism evidence="7 8">
    <name type="scientific">Oikeobacillus pervagus</name>
    <dbReference type="NCBI Taxonomy" id="1325931"/>
    <lineage>
        <taxon>Bacteria</taxon>
        <taxon>Bacillati</taxon>
        <taxon>Bacillota</taxon>
        <taxon>Bacilli</taxon>
        <taxon>Bacillales</taxon>
        <taxon>Bacillaceae</taxon>
        <taxon>Oikeobacillus</taxon>
    </lineage>
</organism>
<dbReference type="InterPro" id="IPR001478">
    <property type="entry name" value="PDZ"/>
</dbReference>
<dbReference type="GO" id="GO:0004252">
    <property type="term" value="F:serine-type endopeptidase activity"/>
    <property type="evidence" value="ECO:0007669"/>
    <property type="project" value="InterPro"/>
</dbReference>
<keyword evidence="5" id="KW-0812">Transmembrane</keyword>
<dbReference type="InterPro" id="IPR001940">
    <property type="entry name" value="Peptidase_S1C"/>
</dbReference>
<protein>
    <submittedName>
        <fullName evidence="7">Serine protease Do</fullName>
        <ecNumber evidence="7">3.4.21.107</ecNumber>
    </submittedName>
</protein>
<keyword evidence="5" id="KW-1133">Transmembrane helix</keyword>
<evidence type="ECO:0000256" key="2">
    <source>
        <dbReference type="ARBA" id="ARBA00022670"/>
    </source>
</evidence>
<dbReference type="PRINTS" id="PR00834">
    <property type="entry name" value="PROTEASES2C"/>
</dbReference>
<dbReference type="Pfam" id="PF13180">
    <property type="entry name" value="PDZ_2"/>
    <property type="match status" value="1"/>
</dbReference>
<evidence type="ECO:0000259" key="6">
    <source>
        <dbReference type="PROSITE" id="PS50106"/>
    </source>
</evidence>
<dbReference type="InterPro" id="IPR043504">
    <property type="entry name" value="Peptidase_S1_PA_chymotrypsin"/>
</dbReference>
<dbReference type="InterPro" id="IPR036034">
    <property type="entry name" value="PDZ_sf"/>
</dbReference>
<dbReference type="EMBL" id="JAUSUC010000064">
    <property type="protein sequence ID" value="MDQ0216655.1"/>
    <property type="molecule type" value="Genomic_DNA"/>
</dbReference>
<dbReference type="Pfam" id="PF13365">
    <property type="entry name" value="Trypsin_2"/>
    <property type="match status" value="1"/>
</dbReference>
<dbReference type="Gene3D" id="2.30.42.10">
    <property type="match status" value="1"/>
</dbReference>
<sequence length="379" mass="40575">MGNNDKKKFFISSLAGAILGGVITLYGGTTIGVIQPVKDQEAQNQQAESASVNVPIMKTAQSHDDLVSVIKEVSSSVVGVVNIQRASDFFSQDIKDQESGTGSGVIFKKSGNDAFIVTNHHVIEEANKVEVSLSDGKRVQAKIIGTDPLTDLAVLKIDSQYVKSVANFADSSKLKIGEQVFAIGSPLGLQFSGSVTKGIISGTKRTVPVMTSAGEWDLNVIQTDAAINPGNSGGALMNESGQVIGINSMKISQKDVEGIGFAIPSNDVVPILEKLLKDGKVERPYIGIGLQNIRDIPDYFQDQLNVNEGVLITAVEPSSPGAKAGLKEQDIIVAVNGTEVKGMRELRKVLYENTDEKVVHVTILRNGKEKELEVQYLLR</sequence>
<gene>
    <name evidence="7" type="ORF">J2S13_003129</name>
</gene>
<keyword evidence="3 7" id="KW-0378">Hydrolase</keyword>
<reference evidence="7" key="1">
    <citation type="submission" date="2023-07" db="EMBL/GenBank/DDBJ databases">
        <title>Genomic Encyclopedia of Type Strains, Phase IV (KMG-IV): sequencing the most valuable type-strain genomes for metagenomic binning, comparative biology and taxonomic classification.</title>
        <authorList>
            <person name="Goeker M."/>
        </authorList>
    </citation>
    <scope>NUCLEOTIDE SEQUENCE</scope>
    <source>
        <strain evidence="7">DSM 23947</strain>
    </source>
</reference>
<dbReference type="Proteomes" id="UP001237207">
    <property type="component" value="Unassembled WGS sequence"/>
</dbReference>
<evidence type="ECO:0000313" key="8">
    <source>
        <dbReference type="Proteomes" id="UP001237207"/>
    </source>
</evidence>
<evidence type="ECO:0000256" key="5">
    <source>
        <dbReference type="SAM" id="Phobius"/>
    </source>
</evidence>
<dbReference type="EC" id="3.4.21.107" evidence="7"/>
<keyword evidence="8" id="KW-1185">Reference proteome</keyword>
<feature type="transmembrane region" description="Helical" evidence="5">
    <location>
        <begin position="9"/>
        <end position="28"/>
    </location>
</feature>
<dbReference type="FunFam" id="2.40.10.10:FF:000001">
    <property type="entry name" value="Periplasmic serine protease DegS"/>
    <property type="match status" value="1"/>
</dbReference>
<dbReference type="Gene3D" id="2.40.10.10">
    <property type="entry name" value="Trypsin-like serine proteases"/>
    <property type="match status" value="2"/>
</dbReference>
<dbReference type="GO" id="GO:0006508">
    <property type="term" value="P:proteolysis"/>
    <property type="evidence" value="ECO:0007669"/>
    <property type="project" value="UniProtKB-KW"/>
</dbReference>
<evidence type="ECO:0000256" key="4">
    <source>
        <dbReference type="ARBA" id="ARBA00022825"/>
    </source>
</evidence>
<dbReference type="AlphaFoldDB" id="A0AAJ1T0Z5"/>
<comment type="similarity">
    <text evidence="1">Belongs to the peptidase S1C family.</text>
</comment>
<proteinExistence type="inferred from homology"/>
<dbReference type="PROSITE" id="PS50106">
    <property type="entry name" value="PDZ"/>
    <property type="match status" value="1"/>
</dbReference>
<evidence type="ECO:0000256" key="1">
    <source>
        <dbReference type="ARBA" id="ARBA00010541"/>
    </source>
</evidence>
<dbReference type="PANTHER" id="PTHR43343">
    <property type="entry name" value="PEPTIDASE S12"/>
    <property type="match status" value="1"/>
</dbReference>
<evidence type="ECO:0000256" key="3">
    <source>
        <dbReference type="ARBA" id="ARBA00022801"/>
    </source>
</evidence>
<dbReference type="InterPro" id="IPR051201">
    <property type="entry name" value="Chloro_Bact_Ser_Proteases"/>
</dbReference>
<comment type="caution">
    <text evidence="7">The sequence shown here is derived from an EMBL/GenBank/DDBJ whole genome shotgun (WGS) entry which is preliminary data.</text>
</comment>
<dbReference type="SMART" id="SM00228">
    <property type="entry name" value="PDZ"/>
    <property type="match status" value="1"/>
</dbReference>